<organism evidence="1 2">
    <name type="scientific">Romanomermis culicivorax</name>
    <name type="common">Nematode worm</name>
    <dbReference type="NCBI Taxonomy" id="13658"/>
    <lineage>
        <taxon>Eukaryota</taxon>
        <taxon>Metazoa</taxon>
        <taxon>Ecdysozoa</taxon>
        <taxon>Nematoda</taxon>
        <taxon>Enoplea</taxon>
        <taxon>Dorylaimia</taxon>
        <taxon>Mermithida</taxon>
        <taxon>Mermithoidea</taxon>
        <taxon>Mermithidae</taxon>
        <taxon>Romanomermis</taxon>
    </lineage>
</organism>
<dbReference type="Proteomes" id="UP000887565">
    <property type="component" value="Unplaced"/>
</dbReference>
<dbReference type="AlphaFoldDB" id="A0A915IS39"/>
<dbReference type="WBParaSite" id="nRc.2.0.1.t16685-RA">
    <property type="protein sequence ID" value="nRc.2.0.1.t16685-RA"/>
    <property type="gene ID" value="nRc.2.0.1.g16685"/>
</dbReference>
<proteinExistence type="predicted"/>
<accession>A0A915IS39</accession>
<evidence type="ECO:0000313" key="2">
    <source>
        <dbReference type="WBParaSite" id="nRc.2.0.1.t16685-RA"/>
    </source>
</evidence>
<keyword evidence="1" id="KW-1185">Reference proteome</keyword>
<reference evidence="2" key="1">
    <citation type="submission" date="2022-11" db="UniProtKB">
        <authorList>
            <consortium name="WormBaseParasite"/>
        </authorList>
    </citation>
    <scope>IDENTIFICATION</scope>
</reference>
<evidence type="ECO:0000313" key="1">
    <source>
        <dbReference type="Proteomes" id="UP000887565"/>
    </source>
</evidence>
<protein>
    <submittedName>
        <fullName evidence="2">Uncharacterized protein</fullName>
    </submittedName>
</protein>
<name>A0A915IS39_ROMCU</name>
<sequence length="87" mass="10110">MASKGALFRWKNSPQLKKTKETLQLIVLLQGIEESRPIFTCYIHVLYIHLSGLSMLDWENCWCSNWPSLLGLHDPVSTPLHCIPQFW</sequence>